<dbReference type="EMBL" id="KP342511">
    <property type="protein sequence ID" value="AJY53593.1"/>
    <property type="molecule type" value="Genomic_DNA"/>
</dbReference>
<proteinExistence type="predicted"/>
<sequence length="67" mass="7862">MRASTYSHSWHRINYYPTEKTLGIIYVMSTCASSLKNKKCREGLGNLSPKPLFLWVYERSFTLFILL</sequence>
<geneLocation type="plasmid" evidence="1">
    <name>pEfm12493</name>
</geneLocation>
<protein>
    <submittedName>
        <fullName evidence="1">Uncharacterized protein</fullName>
    </submittedName>
</protein>
<gene>
    <name evidence="1" type="ORF">pEfm12493_109</name>
</gene>
<evidence type="ECO:0000313" key="1">
    <source>
        <dbReference type="EMBL" id="AJY53593.1"/>
    </source>
</evidence>
<name>A0A0D5MAS7_ENTFC</name>
<organism evidence="1">
    <name type="scientific">Enterococcus faecium</name>
    <name type="common">Streptococcus faecium</name>
    <dbReference type="NCBI Taxonomy" id="1352"/>
    <lineage>
        <taxon>Bacteria</taxon>
        <taxon>Bacillati</taxon>
        <taxon>Bacillota</taxon>
        <taxon>Bacilli</taxon>
        <taxon>Lactobacillales</taxon>
        <taxon>Enterococcaceae</taxon>
        <taxon>Enterococcus</taxon>
    </lineage>
</organism>
<accession>A0A0D5MAS7</accession>
<dbReference type="AlphaFoldDB" id="A0A0D5MAS7"/>
<keyword evidence="1" id="KW-0614">Plasmid</keyword>
<reference evidence="1" key="1">
    <citation type="journal article" date="2015" name="J. Antimicrob. Chemother.">
        <title>Vancomycin-resistant Enterococcus faecium harbouring vanN in Canada: a case and complete sequence of pEfm12493 harbouring the vanN operon.</title>
        <authorList>
            <person name="Boyd D.A."/>
            <person name="Levesque S."/>
            <person name="Picard A.C."/>
            <person name="Golding G.R."/>
        </authorList>
    </citation>
    <scope>NUCLEOTIDE SEQUENCE</scope>
    <source>
        <strain evidence="1">N12-493</strain>
        <plasmid evidence="1">pEfm12493</plasmid>
    </source>
</reference>